<sequence length="333" mass="36099">MWRVNPPSQPSRPPPPFDPVVEAWLDSLPPPAAKPSSKEIRQWRLTNYYGLGRGVFVTCIVLRAVSLAIALSVTCIIASVLAQRQGAFDATLDRLVPILVVCPIVALWDAAEFIAARLLRDGGIPPNIHVLVDGVLFLGVATAMGILLVDVICSLTDFSPAFDDAAAREIVSICLLVILMVIHSFLLFFFICNYFESTRRKSPPVGGHLTTTRYAHIAGPWPDPRDNAAHTAAPLTTPEQTKLEQITTTVELREFDPSPNQAGPGFGASLHNNTSTTPLPSAAALESSALAQAMSGLWEVQAGSSYQPMPPREYQEGIGRSLDQKPSTMSRYM</sequence>
<feature type="transmembrane region" description="Helical" evidence="2">
    <location>
        <begin position="135"/>
        <end position="158"/>
    </location>
</feature>
<protein>
    <submittedName>
        <fullName evidence="3">Uncharacterized protein</fullName>
    </submittedName>
</protein>
<evidence type="ECO:0000313" key="4">
    <source>
        <dbReference type="Proteomes" id="UP001302745"/>
    </source>
</evidence>
<gene>
    <name evidence="3" type="ORF">C8A00DRAFT_34225</name>
</gene>
<keyword evidence="2" id="KW-0472">Membrane</keyword>
<reference evidence="3" key="1">
    <citation type="journal article" date="2023" name="Mol. Phylogenet. Evol.">
        <title>Genome-scale phylogeny and comparative genomics of the fungal order Sordariales.</title>
        <authorList>
            <person name="Hensen N."/>
            <person name="Bonometti L."/>
            <person name="Westerberg I."/>
            <person name="Brannstrom I.O."/>
            <person name="Guillou S."/>
            <person name="Cros-Aarteil S."/>
            <person name="Calhoun S."/>
            <person name="Haridas S."/>
            <person name="Kuo A."/>
            <person name="Mondo S."/>
            <person name="Pangilinan J."/>
            <person name="Riley R."/>
            <person name="LaButti K."/>
            <person name="Andreopoulos B."/>
            <person name="Lipzen A."/>
            <person name="Chen C."/>
            <person name="Yan M."/>
            <person name="Daum C."/>
            <person name="Ng V."/>
            <person name="Clum A."/>
            <person name="Steindorff A."/>
            <person name="Ohm R.A."/>
            <person name="Martin F."/>
            <person name="Silar P."/>
            <person name="Natvig D.O."/>
            <person name="Lalanne C."/>
            <person name="Gautier V."/>
            <person name="Ament-Velasquez S.L."/>
            <person name="Kruys A."/>
            <person name="Hutchinson M.I."/>
            <person name="Powell A.J."/>
            <person name="Barry K."/>
            <person name="Miller A.N."/>
            <person name="Grigoriev I.V."/>
            <person name="Debuchy R."/>
            <person name="Gladieux P."/>
            <person name="Hiltunen Thoren M."/>
            <person name="Johannesson H."/>
        </authorList>
    </citation>
    <scope>NUCLEOTIDE SEQUENCE</scope>
    <source>
        <strain evidence="3">CBS 538.74</strain>
    </source>
</reference>
<keyword evidence="4" id="KW-1185">Reference proteome</keyword>
<evidence type="ECO:0000256" key="1">
    <source>
        <dbReference type="SAM" id="MobiDB-lite"/>
    </source>
</evidence>
<keyword evidence="2" id="KW-0812">Transmembrane</keyword>
<feature type="transmembrane region" description="Helical" evidence="2">
    <location>
        <begin position="94"/>
        <end position="115"/>
    </location>
</feature>
<comment type="caution">
    <text evidence="3">The sequence shown here is derived from an EMBL/GenBank/DDBJ whole genome shotgun (WGS) entry which is preliminary data.</text>
</comment>
<evidence type="ECO:0000313" key="3">
    <source>
        <dbReference type="EMBL" id="KAK4153042.1"/>
    </source>
</evidence>
<feature type="compositionally biased region" description="Polar residues" evidence="1">
    <location>
        <begin position="324"/>
        <end position="333"/>
    </location>
</feature>
<reference evidence="3" key="2">
    <citation type="submission" date="2023-05" db="EMBL/GenBank/DDBJ databases">
        <authorList>
            <consortium name="Lawrence Berkeley National Laboratory"/>
            <person name="Steindorff A."/>
            <person name="Hensen N."/>
            <person name="Bonometti L."/>
            <person name="Westerberg I."/>
            <person name="Brannstrom I.O."/>
            <person name="Guillou S."/>
            <person name="Cros-Aarteil S."/>
            <person name="Calhoun S."/>
            <person name="Haridas S."/>
            <person name="Kuo A."/>
            <person name="Mondo S."/>
            <person name="Pangilinan J."/>
            <person name="Riley R."/>
            <person name="Labutti K."/>
            <person name="Andreopoulos B."/>
            <person name="Lipzen A."/>
            <person name="Chen C."/>
            <person name="Yanf M."/>
            <person name="Daum C."/>
            <person name="Ng V."/>
            <person name="Clum A."/>
            <person name="Ohm R."/>
            <person name="Martin F."/>
            <person name="Silar P."/>
            <person name="Natvig D."/>
            <person name="Lalanne C."/>
            <person name="Gautier V."/>
            <person name="Ament-Velasquez S.L."/>
            <person name="Kruys A."/>
            <person name="Hutchinson M.I."/>
            <person name="Powell A.J."/>
            <person name="Barry K."/>
            <person name="Miller A.N."/>
            <person name="Grigoriev I.V."/>
            <person name="Debuchy R."/>
            <person name="Gladieux P."/>
            <person name="Thoren M.H."/>
            <person name="Johannesson H."/>
        </authorList>
    </citation>
    <scope>NUCLEOTIDE SEQUENCE</scope>
    <source>
        <strain evidence="3">CBS 538.74</strain>
    </source>
</reference>
<dbReference type="EMBL" id="MU856953">
    <property type="protein sequence ID" value="KAK4153042.1"/>
    <property type="molecule type" value="Genomic_DNA"/>
</dbReference>
<dbReference type="Proteomes" id="UP001302745">
    <property type="component" value="Unassembled WGS sequence"/>
</dbReference>
<organism evidence="3 4">
    <name type="scientific">Chaetomidium leptoderma</name>
    <dbReference type="NCBI Taxonomy" id="669021"/>
    <lineage>
        <taxon>Eukaryota</taxon>
        <taxon>Fungi</taxon>
        <taxon>Dikarya</taxon>
        <taxon>Ascomycota</taxon>
        <taxon>Pezizomycotina</taxon>
        <taxon>Sordariomycetes</taxon>
        <taxon>Sordariomycetidae</taxon>
        <taxon>Sordariales</taxon>
        <taxon>Chaetomiaceae</taxon>
        <taxon>Chaetomidium</taxon>
    </lineage>
</organism>
<feature type="transmembrane region" description="Helical" evidence="2">
    <location>
        <begin position="170"/>
        <end position="191"/>
    </location>
</feature>
<accession>A0AAN6VKR5</accession>
<name>A0AAN6VKR5_9PEZI</name>
<keyword evidence="2" id="KW-1133">Transmembrane helix</keyword>
<feature type="transmembrane region" description="Helical" evidence="2">
    <location>
        <begin position="55"/>
        <end position="82"/>
    </location>
</feature>
<evidence type="ECO:0000256" key="2">
    <source>
        <dbReference type="SAM" id="Phobius"/>
    </source>
</evidence>
<feature type="region of interest" description="Disordered" evidence="1">
    <location>
        <begin position="303"/>
        <end position="333"/>
    </location>
</feature>
<proteinExistence type="predicted"/>
<dbReference type="AlphaFoldDB" id="A0AAN6VKR5"/>